<feature type="transmembrane region" description="Helical" evidence="7">
    <location>
        <begin position="187"/>
        <end position="206"/>
    </location>
</feature>
<proteinExistence type="inferred from homology"/>
<evidence type="ECO:0000256" key="6">
    <source>
        <dbReference type="ARBA" id="ARBA00023136"/>
    </source>
</evidence>
<name>A0A5C8DAD5_9SPIR</name>
<feature type="transmembrane region" description="Helical" evidence="7">
    <location>
        <begin position="91"/>
        <end position="111"/>
    </location>
</feature>
<evidence type="ECO:0000313" key="13">
    <source>
        <dbReference type="EMBL" id="TXJ45662.1"/>
    </source>
</evidence>
<dbReference type="EMBL" id="SAXU01000001">
    <property type="protein sequence ID" value="TXJ20150.1"/>
    <property type="molecule type" value="Genomic_DNA"/>
</dbReference>
<evidence type="ECO:0000313" key="8">
    <source>
        <dbReference type="EMBL" id="TXJ20150.1"/>
    </source>
</evidence>
<dbReference type="RefSeq" id="WP_021959051.1">
    <property type="nucleotide sequence ID" value="NZ_CATXRK010000019.1"/>
</dbReference>
<evidence type="ECO:0000256" key="4">
    <source>
        <dbReference type="ARBA" id="ARBA00022967"/>
    </source>
</evidence>
<keyword evidence="4 7" id="KW-1278">Translocase</keyword>
<keyword evidence="7" id="KW-1003">Cell membrane</keyword>
<dbReference type="EC" id="7.-.-.-" evidence="7"/>
<comment type="function">
    <text evidence="7">Part of a membrane-bound complex that couples electron transfer with translocation of ions across the membrane.</text>
</comment>
<evidence type="ECO:0000313" key="22">
    <source>
        <dbReference type="Proteomes" id="UP000322814"/>
    </source>
</evidence>
<evidence type="ECO:0000313" key="20">
    <source>
        <dbReference type="Proteomes" id="UP000322327"/>
    </source>
</evidence>
<dbReference type="GO" id="GO:0022900">
    <property type="term" value="P:electron transport chain"/>
    <property type="evidence" value="ECO:0007669"/>
    <property type="project" value="UniProtKB-UniRule"/>
</dbReference>
<evidence type="ECO:0000313" key="26">
    <source>
        <dbReference type="Proteomes" id="UP000324707"/>
    </source>
</evidence>
<evidence type="ECO:0000313" key="15">
    <source>
        <dbReference type="EMBL" id="TXJ57010.1"/>
    </source>
</evidence>
<evidence type="ECO:0000256" key="3">
    <source>
        <dbReference type="ARBA" id="ARBA00022692"/>
    </source>
</evidence>
<evidence type="ECO:0000313" key="24">
    <source>
        <dbReference type="Proteomes" id="UP000324574"/>
    </source>
</evidence>
<dbReference type="EMBL" id="SAYJ01000011">
    <property type="protein sequence ID" value="TXJ57693.1"/>
    <property type="molecule type" value="Genomic_DNA"/>
</dbReference>
<evidence type="ECO:0000256" key="1">
    <source>
        <dbReference type="ARBA" id="ARBA00004127"/>
    </source>
</evidence>
<dbReference type="Proteomes" id="UP000322188">
    <property type="component" value="Unassembled WGS sequence"/>
</dbReference>
<evidence type="ECO:0000313" key="12">
    <source>
        <dbReference type="EMBL" id="TXJ37023.1"/>
    </source>
</evidence>
<dbReference type="Proteomes" id="UP000322307">
    <property type="component" value="Unassembled WGS sequence"/>
</dbReference>
<evidence type="ECO:0000313" key="11">
    <source>
        <dbReference type="EMBL" id="TXJ33420.1"/>
    </source>
</evidence>
<dbReference type="AlphaFoldDB" id="A0A5C8DAD5"/>
<protein>
    <recommendedName>
        <fullName evidence="7">Ion-translocating oxidoreductase complex subunit E</fullName>
        <ecNumber evidence="7">7.-.-.-</ecNumber>
    </recommendedName>
    <alternativeName>
        <fullName evidence="7">Rnf electron transport complex subunit E</fullName>
    </alternativeName>
</protein>
<dbReference type="Proteomes" id="UP000324638">
    <property type="component" value="Unassembled WGS sequence"/>
</dbReference>
<dbReference type="NCBIfam" id="TIGR01948">
    <property type="entry name" value="rnfE"/>
    <property type="match status" value="1"/>
</dbReference>
<feature type="transmembrane region" description="Helical" evidence="7">
    <location>
        <begin position="37"/>
        <end position="56"/>
    </location>
</feature>
<dbReference type="EMBL" id="SAXX01000012">
    <property type="protein sequence ID" value="TXJ33420.1"/>
    <property type="molecule type" value="Genomic_DNA"/>
</dbReference>
<evidence type="ECO:0000313" key="21">
    <source>
        <dbReference type="Proteomes" id="UP000322659"/>
    </source>
</evidence>
<keyword evidence="6 7" id="KW-0472">Membrane</keyword>
<evidence type="ECO:0000313" key="9">
    <source>
        <dbReference type="EMBL" id="TXJ26853.1"/>
    </source>
</evidence>
<dbReference type="PANTHER" id="PTHR30586">
    <property type="entry name" value="ELECTRON TRANSPORT COMPLEX PROTEIN RNFE"/>
    <property type="match status" value="1"/>
</dbReference>
<dbReference type="InterPro" id="IPR003667">
    <property type="entry name" value="NqrDE/RnfAE"/>
</dbReference>
<dbReference type="PIRSF" id="PIRSF006102">
    <property type="entry name" value="NQR_DE"/>
    <property type="match status" value="1"/>
</dbReference>
<reference evidence="8" key="2">
    <citation type="submission" date="2019-01" db="EMBL/GenBank/DDBJ databases">
        <authorList>
            <person name="Thorell K."/>
        </authorList>
    </citation>
    <scope>NUCLEOTIDE SEQUENCE</scope>
    <source>
        <strain evidence="8">513A</strain>
        <strain evidence="17">PC2022III</strain>
        <strain evidence="16">PC2777IV</strain>
        <strain evidence="15">PC3053II</strain>
        <strain evidence="13">PC3714II</strain>
        <strain evidence="14">PC3939II</strain>
        <strain evidence="12">PC4580III</strain>
        <strain evidence="9">PC4597II</strain>
        <strain evidence="10">PC5099IV</strain>
        <strain evidence="11">PC5538III-lc</strain>
    </source>
</reference>
<dbReference type="Proteomes" id="UP000322814">
    <property type="component" value="Unassembled WGS sequence"/>
</dbReference>
<comment type="subunit">
    <text evidence="7">The complex is composed of six subunits: RnfA, RnfB, RnfC, RnfD, RnfE and RnfG.</text>
</comment>
<dbReference type="EMBL" id="SAYK01000003">
    <property type="protein sequence ID" value="TXJ61188.1"/>
    <property type="molecule type" value="Genomic_DNA"/>
</dbReference>
<dbReference type="EMBL" id="SAYG01000006">
    <property type="protein sequence ID" value="TXJ45662.1"/>
    <property type="molecule type" value="Genomic_DNA"/>
</dbReference>
<feature type="transmembrane region" description="Helical" evidence="7">
    <location>
        <begin position="68"/>
        <end position="85"/>
    </location>
</feature>
<evidence type="ECO:0000313" key="27">
    <source>
        <dbReference type="Proteomes" id="UP000325013"/>
    </source>
</evidence>
<dbReference type="Proteomes" id="UP000324707">
    <property type="component" value="Unassembled WGS sequence"/>
</dbReference>
<comment type="caution">
    <text evidence="8">The sequence shown here is derived from an EMBL/GenBank/DDBJ whole genome shotgun (WGS) entry which is preliminary data.</text>
</comment>
<dbReference type="Proteomes" id="UP000322327">
    <property type="component" value="Unassembled WGS sequence"/>
</dbReference>
<evidence type="ECO:0000256" key="7">
    <source>
        <dbReference type="HAMAP-Rule" id="MF_00478"/>
    </source>
</evidence>
<dbReference type="GeneID" id="61066232"/>
<comment type="subcellular location">
    <subcellularLocation>
        <location evidence="7">Cell membrane</location>
        <topology evidence="7">Multi-pass membrane protein</topology>
    </subcellularLocation>
    <subcellularLocation>
        <location evidence="1">Endomembrane system</location>
        <topology evidence="1">Multi-pass membrane protein</topology>
    </subcellularLocation>
</comment>
<evidence type="ECO:0000313" key="19">
    <source>
        <dbReference type="Proteomes" id="UP000322307"/>
    </source>
</evidence>
<organism evidence="8 25">
    <name type="scientific">Brachyspira aalborgi</name>
    <dbReference type="NCBI Taxonomy" id="29522"/>
    <lineage>
        <taxon>Bacteria</taxon>
        <taxon>Pseudomonadati</taxon>
        <taxon>Spirochaetota</taxon>
        <taxon>Spirochaetia</taxon>
        <taxon>Brachyspirales</taxon>
        <taxon>Brachyspiraceae</taxon>
        <taxon>Brachyspira</taxon>
    </lineage>
</organism>
<feature type="transmembrane region" description="Helical" evidence="7">
    <location>
        <begin position="123"/>
        <end position="147"/>
    </location>
</feature>
<dbReference type="GO" id="GO:0012505">
    <property type="term" value="C:endomembrane system"/>
    <property type="evidence" value="ECO:0007669"/>
    <property type="project" value="UniProtKB-SubCell"/>
</dbReference>
<evidence type="ECO:0000313" key="18">
    <source>
        <dbReference type="Proteomes" id="UP000322188"/>
    </source>
</evidence>
<keyword evidence="5 7" id="KW-1133">Transmembrane helix</keyword>
<dbReference type="NCBIfam" id="NF009070">
    <property type="entry name" value="PRK12405.1"/>
    <property type="match status" value="1"/>
</dbReference>
<keyword evidence="21" id="KW-1185">Reference proteome</keyword>
<dbReference type="Proteomes" id="UP000322659">
    <property type="component" value="Unassembled WGS sequence"/>
</dbReference>
<evidence type="ECO:0000313" key="23">
    <source>
        <dbReference type="Proteomes" id="UP000324336"/>
    </source>
</evidence>
<dbReference type="EMBL" id="SAYA01000012">
    <property type="protein sequence ID" value="TXJ26853.1"/>
    <property type="molecule type" value="Genomic_DNA"/>
</dbReference>
<dbReference type="HAMAP" id="MF_00478">
    <property type="entry name" value="RsxE_RnfE"/>
    <property type="match status" value="1"/>
</dbReference>
<dbReference type="PANTHER" id="PTHR30586:SF1">
    <property type="entry name" value="NA(+)-TRANSLOCATING NADH-QUINONE REDUCTASE SUBUNIT D"/>
    <property type="match status" value="1"/>
</dbReference>
<gene>
    <name evidence="7" type="primary">rnfE</name>
    <name evidence="16" type="ORF">EPJ67_03305</name>
    <name evidence="11" type="ORF">EPJ69_04620</name>
    <name evidence="13" type="ORF">EPJ70_04555</name>
    <name evidence="10" type="ORF">EPJ71_03195</name>
    <name evidence="9" type="ORF">EPJ73_03435</name>
    <name evidence="17" type="ORF">EPJ74_02835</name>
    <name evidence="15" type="ORF">EPJ76_02695</name>
    <name evidence="12" type="ORF">EPJ78_06745</name>
    <name evidence="8" type="ORF">EPJ79_03055</name>
    <name evidence="14" type="ORF">EPJ84_09485</name>
</gene>
<evidence type="ECO:0000313" key="14">
    <source>
        <dbReference type="EMBL" id="TXJ49199.1"/>
    </source>
</evidence>
<dbReference type="Proteomes" id="UP000324336">
    <property type="component" value="Unassembled WGS sequence"/>
</dbReference>
<dbReference type="Proteomes" id="UP000324574">
    <property type="component" value="Unassembled WGS sequence"/>
</dbReference>
<dbReference type="EMBL" id="SAYE01000015">
    <property type="protein sequence ID" value="TXJ49199.1"/>
    <property type="molecule type" value="Genomic_DNA"/>
</dbReference>
<keyword evidence="3 7" id="KW-0812">Transmembrane</keyword>
<evidence type="ECO:0000313" key="17">
    <source>
        <dbReference type="EMBL" id="TXJ61188.1"/>
    </source>
</evidence>
<evidence type="ECO:0000313" key="16">
    <source>
        <dbReference type="EMBL" id="TXJ57693.1"/>
    </source>
</evidence>
<evidence type="ECO:0000313" key="25">
    <source>
        <dbReference type="Proteomes" id="UP000324638"/>
    </source>
</evidence>
<dbReference type="EMBL" id="SAYI01000013">
    <property type="protein sequence ID" value="TXJ57010.1"/>
    <property type="molecule type" value="Genomic_DNA"/>
</dbReference>
<dbReference type="Proteomes" id="UP000325013">
    <property type="component" value="Unassembled WGS sequence"/>
</dbReference>
<sequence>MKNSDVFIDGVWKNNPTFVQILGMCPSLAVTSSVENAIGMSVATIFVLVCSSALISILKKAYANEVRIMGYIVVIAAFVTLTDIIMKAKFYTLSLALGAYLPLITVNCIILGRAEAFANKNGIVPSIVDALGNGCGFFIALLLLSSIRELLGNGSWLGMDIVGSIRNFIETSLPFALNAYNEVTTPWVVMIMAPGAFFTLAVLIAIKRTIDSKKSQKA</sequence>
<comment type="similarity">
    <text evidence="7">Belongs to the NqrDE/RnfAE family.</text>
</comment>
<keyword evidence="2 7" id="KW-0813">Transport</keyword>
<keyword evidence="7" id="KW-0249">Electron transport</keyword>
<evidence type="ECO:0000313" key="10">
    <source>
        <dbReference type="EMBL" id="TXJ33249.1"/>
    </source>
</evidence>
<dbReference type="EMBL" id="SAXZ01000009">
    <property type="protein sequence ID" value="TXJ33249.1"/>
    <property type="molecule type" value="Genomic_DNA"/>
</dbReference>
<dbReference type="OrthoDB" id="9790976at2"/>
<reference evidence="18 19" key="1">
    <citation type="journal article" date="1992" name="Lakartidningen">
        <title>[Penicillin V and not amoxicillin is the first choice preparation in acute otitis].</title>
        <authorList>
            <person name="Kamme C."/>
            <person name="Lundgren K."/>
            <person name="Prellner K."/>
        </authorList>
    </citation>
    <scope>NUCLEOTIDE SEQUENCE [LARGE SCALE GENOMIC DNA]</scope>
    <source>
        <strain evidence="8 25">513A</strain>
        <strain evidence="17 18">PC2022III</strain>
        <strain evidence="16 27">PC2777IV</strain>
        <strain evidence="15 20">PC3053II</strain>
        <strain evidence="13 24">PC3714II</strain>
        <strain evidence="14 19">PC3939II</strain>
        <strain evidence="12 22">PC4580III</strain>
        <strain evidence="9 23">PC4597II</strain>
        <strain evidence="10 21">PC5099IV</strain>
        <strain evidence="11 26">PC5538III-lc</strain>
    </source>
</reference>
<dbReference type="InterPro" id="IPR010968">
    <property type="entry name" value="RnfE"/>
</dbReference>
<dbReference type="EMBL" id="SAYB01000005">
    <property type="protein sequence ID" value="TXJ37023.1"/>
    <property type="molecule type" value="Genomic_DNA"/>
</dbReference>
<dbReference type="Pfam" id="PF02508">
    <property type="entry name" value="Rnf-Nqr"/>
    <property type="match status" value="1"/>
</dbReference>
<evidence type="ECO:0000256" key="5">
    <source>
        <dbReference type="ARBA" id="ARBA00022989"/>
    </source>
</evidence>
<accession>A0A5C8DAD5</accession>
<dbReference type="GO" id="GO:0005886">
    <property type="term" value="C:plasma membrane"/>
    <property type="evidence" value="ECO:0007669"/>
    <property type="project" value="UniProtKB-SubCell"/>
</dbReference>
<evidence type="ECO:0000256" key="2">
    <source>
        <dbReference type="ARBA" id="ARBA00022448"/>
    </source>
</evidence>